<gene>
    <name evidence="2" type="ORF">O4213_22020</name>
</gene>
<sequence>MSAWLRAAGLALISRRTRAVLSMGMVIGIAVVGTLALWSSTVSTRSGEFTTATISILADGVKSASFAFAPSGILPGQSAAKVVTVSNTGTAPFRYTASVSSADALGQGVTLTAVAGATASGGTCGSGTVLTTAKSITSTASAFATGRGPVAATSGTDPLCVQLNLPPNALSSLAGTSGSVLFTFTASAGT</sequence>
<feature type="transmembrane region" description="Helical" evidence="1">
    <location>
        <begin position="20"/>
        <end position="38"/>
    </location>
</feature>
<evidence type="ECO:0000313" key="3">
    <source>
        <dbReference type="Proteomes" id="UP001067235"/>
    </source>
</evidence>
<organism evidence="2 3">
    <name type="scientific">Gordonia rubripertincta</name>
    <name type="common">Rhodococcus corallinus</name>
    <dbReference type="NCBI Taxonomy" id="36822"/>
    <lineage>
        <taxon>Bacteria</taxon>
        <taxon>Bacillati</taxon>
        <taxon>Actinomycetota</taxon>
        <taxon>Actinomycetes</taxon>
        <taxon>Mycobacteriales</taxon>
        <taxon>Gordoniaceae</taxon>
        <taxon>Gordonia</taxon>
    </lineage>
</organism>
<keyword evidence="1" id="KW-1133">Transmembrane helix</keyword>
<reference evidence="2" key="1">
    <citation type="submission" date="2022-12" db="EMBL/GenBank/DDBJ databases">
        <authorList>
            <person name="Krivoruchko A.V."/>
            <person name="Elkin A."/>
        </authorList>
    </citation>
    <scope>NUCLEOTIDE SEQUENCE</scope>
    <source>
        <strain evidence="2">IEGM 1388</strain>
    </source>
</reference>
<keyword evidence="1" id="KW-0472">Membrane</keyword>
<evidence type="ECO:0000256" key="1">
    <source>
        <dbReference type="SAM" id="Phobius"/>
    </source>
</evidence>
<protein>
    <recommendedName>
        <fullName evidence="4">Ribosomally synthesized peptide with SipW-like signal peptide</fullName>
    </recommendedName>
</protein>
<name>A0ABT4N0C4_GORRU</name>
<dbReference type="Proteomes" id="UP001067235">
    <property type="component" value="Unassembled WGS sequence"/>
</dbReference>
<proteinExistence type="predicted"/>
<accession>A0ABT4N0C4</accession>
<dbReference type="EMBL" id="JAPWIE010000007">
    <property type="protein sequence ID" value="MCZ4552681.1"/>
    <property type="molecule type" value="Genomic_DNA"/>
</dbReference>
<dbReference type="RefSeq" id="WP_301573353.1">
    <property type="nucleotide sequence ID" value="NZ_JAPWIE010000007.1"/>
</dbReference>
<keyword evidence="1" id="KW-0812">Transmembrane</keyword>
<keyword evidence="3" id="KW-1185">Reference proteome</keyword>
<comment type="caution">
    <text evidence="2">The sequence shown here is derived from an EMBL/GenBank/DDBJ whole genome shotgun (WGS) entry which is preliminary data.</text>
</comment>
<evidence type="ECO:0008006" key="4">
    <source>
        <dbReference type="Google" id="ProtNLM"/>
    </source>
</evidence>
<evidence type="ECO:0000313" key="2">
    <source>
        <dbReference type="EMBL" id="MCZ4552681.1"/>
    </source>
</evidence>